<dbReference type="KEGG" id="pspw:BJG93_22485"/>
<evidence type="ECO:0000313" key="1">
    <source>
        <dbReference type="EMBL" id="APA88159.1"/>
    </source>
</evidence>
<sequence length="173" mass="19393">MNQQKQDATEAKDECLLCRVTYSIFSKFPRMPRATALNVERGEFFPQDRLRSYSAGYDMANALGYGWACDCRGRAQQADCARVASSLYGSSPRGPQKLGNAQPFEYSDALTGGDVTVLGARGVSEQQEIACEMEYERNMIACKMLSETYGGDLRTRFACEQRAFETYNQCRGY</sequence>
<keyword evidence="2" id="KW-1185">Reference proteome</keyword>
<dbReference type="EMBL" id="CP017562">
    <property type="protein sequence ID" value="APA88159.1"/>
    <property type="molecule type" value="Genomic_DNA"/>
</dbReference>
<organism evidence="1 2">
    <name type="scientific">Paraburkholderia sprentiae WSM5005</name>
    <dbReference type="NCBI Taxonomy" id="754502"/>
    <lineage>
        <taxon>Bacteria</taxon>
        <taxon>Pseudomonadati</taxon>
        <taxon>Pseudomonadota</taxon>
        <taxon>Betaproteobacteria</taxon>
        <taxon>Burkholderiales</taxon>
        <taxon>Burkholderiaceae</taxon>
        <taxon>Paraburkholderia</taxon>
    </lineage>
</organism>
<name>A0A1I9YPC6_9BURK</name>
<dbReference type="AlphaFoldDB" id="A0A1I9YPC6"/>
<reference evidence="1" key="1">
    <citation type="submission" date="2016-09" db="EMBL/GenBank/DDBJ databases">
        <title>The Complete Genome of Burkholderia sprentiae wsm5005.</title>
        <authorList>
            <person name="De Meyer S."/>
            <person name="Wang P."/>
            <person name="Terpolilli J."/>
        </authorList>
    </citation>
    <scope>NUCLEOTIDE SEQUENCE [LARGE SCALE GENOMIC DNA]</scope>
    <source>
        <strain evidence="1">WSM5005</strain>
    </source>
</reference>
<reference evidence="1" key="2">
    <citation type="submission" date="2021-06" db="EMBL/GenBank/DDBJ databases">
        <authorList>
            <person name="Rogers T.H."/>
            <person name="Ramsay J.P."/>
            <person name="Wang P."/>
            <person name="Terpolilli J."/>
        </authorList>
    </citation>
    <scope>NUCLEOTIDE SEQUENCE [LARGE SCALE GENOMIC DNA]</scope>
    <source>
        <strain evidence="1">WSM5005</strain>
    </source>
</reference>
<dbReference type="RefSeq" id="WP_051374267.1">
    <property type="nucleotide sequence ID" value="NZ_CP017562.2"/>
</dbReference>
<accession>A0A1I9YPC6</accession>
<protein>
    <submittedName>
        <fullName evidence="1">Uncharacterized protein</fullName>
    </submittedName>
</protein>
<dbReference type="Proteomes" id="UP000179860">
    <property type="component" value="Chromosome 2"/>
</dbReference>
<dbReference type="OrthoDB" id="9128315at2"/>
<evidence type="ECO:0000313" key="2">
    <source>
        <dbReference type="Proteomes" id="UP000179860"/>
    </source>
</evidence>
<proteinExistence type="predicted"/>
<gene>
    <name evidence="1" type="ORF">BJG93_22485</name>
</gene>